<proteinExistence type="predicted"/>
<dbReference type="GO" id="GO:0016787">
    <property type="term" value="F:hydrolase activity"/>
    <property type="evidence" value="ECO:0007669"/>
    <property type="project" value="UniProtKB-KW"/>
</dbReference>
<reference evidence="2 3" key="1">
    <citation type="submission" date="2019-12" db="EMBL/GenBank/DDBJ databases">
        <title>Genomic-based taxomic classification of the family Erythrobacteraceae.</title>
        <authorList>
            <person name="Xu L."/>
        </authorList>
    </citation>
    <scope>NUCLEOTIDE SEQUENCE [LARGE SCALE GENOMIC DNA]</scope>
    <source>
        <strain evidence="2 3">LMG 29518</strain>
    </source>
</reference>
<dbReference type="Proteomes" id="UP000438476">
    <property type="component" value="Unassembled WGS sequence"/>
</dbReference>
<dbReference type="EMBL" id="WTYT01000002">
    <property type="protein sequence ID" value="MXO65111.1"/>
    <property type="molecule type" value="Genomic_DNA"/>
</dbReference>
<dbReference type="AlphaFoldDB" id="A0A6I4T4P2"/>
<keyword evidence="3" id="KW-1185">Reference proteome</keyword>
<gene>
    <name evidence="2" type="ORF">GRI91_05035</name>
</gene>
<comment type="caution">
    <text evidence="2">The sequence shown here is derived from an EMBL/GenBank/DDBJ whole genome shotgun (WGS) entry which is preliminary data.</text>
</comment>
<sequence length="265" mass="29516">MRFFLCLALFFAWTPTSWAGTHHIDYETVLPYAAPAEATADFVGEQGADKSEIVNAEKAQRTEVTVDHSAKHIQAKQRFGPFQVLDARRAAIVGPTDTNSPEQLAAMLRHYPDIALLEMVEAPGTYDDSANLTVGRMIRAAGIATHVPANGSVRSGAVELFLAGVDRSMENGAEFAVHAWMDERGLEADDYAMASPEHRKYLVYYQEMGMSAQRALSFYRMTNSVPHGDALWLSAYDMRRWSEDPLPNINPLWERATQLAYLDSN</sequence>
<protein>
    <submittedName>
        <fullName evidence="2">Alpha/beta hydrolase</fullName>
    </submittedName>
</protein>
<evidence type="ECO:0000313" key="2">
    <source>
        <dbReference type="EMBL" id="MXO65111.1"/>
    </source>
</evidence>
<accession>A0A6I4T4P2</accession>
<keyword evidence="2" id="KW-0378">Hydrolase</keyword>
<evidence type="ECO:0000313" key="3">
    <source>
        <dbReference type="Proteomes" id="UP000438476"/>
    </source>
</evidence>
<evidence type="ECO:0000256" key="1">
    <source>
        <dbReference type="SAM" id="SignalP"/>
    </source>
</evidence>
<dbReference type="OrthoDB" id="6198264at2"/>
<feature type="signal peptide" evidence="1">
    <location>
        <begin position="1"/>
        <end position="19"/>
    </location>
</feature>
<dbReference type="RefSeq" id="WP_160735546.1">
    <property type="nucleotide sequence ID" value="NZ_WTYT01000002.1"/>
</dbReference>
<organism evidence="2 3">
    <name type="scientific">Altericroceibacterium endophyticum</name>
    <dbReference type="NCBI Taxonomy" id="1808508"/>
    <lineage>
        <taxon>Bacteria</taxon>
        <taxon>Pseudomonadati</taxon>
        <taxon>Pseudomonadota</taxon>
        <taxon>Alphaproteobacteria</taxon>
        <taxon>Sphingomonadales</taxon>
        <taxon>Erythrobacteraceae</taxon>
        <taxon>Altericroceibacterium</taxon>
    </lineage>
</organism>
<keyword evidence="1" id="KW-0732">Signal</keyword>
<name>A0A6I4T4P2_9SPHN</name>
<feature type="chain" id="PRO_5026153791" evidence="1">
    <location>
        <begin position="20"/>
        <end position="265"/>
    </location>
</feature>